<dbReference type="KEGG" id="nano:G5V58_05605"/>
<dbReference type="SUPFAM" id="SSF55729">
    <property type="entry name" value="Acyl-CoA N-acyltransferases (Nat)"/>
    <property type="match status" value="1"/>
</dbReference>
<gene>
    <name evidence="2" type="ORF">G5V58_05605</name>
</gene>
<dbReference type="EMBL" id="CP049257">
    <property type="protein sequence ID" value="QIG42311.1"/>
    <property type="molecule type" value="Genomic_DNA"/>
</dbReference>
<evidence type="ECO:0000259" key="1">
    <source>
        <dbReference type="PROSITE" id="PS51186"/>
    </source>
</evidence>
<protein>
    <submittedName>
        <fullName evidence="2">GNAT family N-acetyltransferase</fullName>
    </submittedName>
</protein>
<dbReference type="RefSeq" id="WP_165229585.1">
    <property type="nucleotide sequence ID" value="NZ_CP049257.1"/>
</dbReference>
<keyword evidence="3" id="KW-1185">Reference proteome</keyword>
<dbReference type="GO" id="GO:0016747">
    <property type="term" value="F:acyltransferase activity, transferring groups other than amino-acyl groups"/>
    <property type="evidence" value="ECO:0007669"/>
    <property type="project" value="InterPro"/>
</dbReference>
<dbReference type="Proteomes" id="UP000502996">
    <property type="component" value="Chromosome"/>
</dbReference>
<feature type="domain" description="N-acetyltransferase" evidence="1">
    <location>
        <begin position="110"/>
        <end position="242"/>
    </location>
</feature>
<proteinExistence type="predicted"/>
<evidence type="ECO:0000313" key="3">
    <source>
        <dbReference type="Proteomes" id="UP000502996"/>
    </source>
</evidence>
<accession>A0A6G6WAD7</accession>
<dbReference type="InterPro" id="IPR016181">
    <property type="entry name" value="Acyl_CoA_acyltransferase"/>
</dbReference>
<dbReference type="Pfam" id="PF00583">
    <property type="entry name" value="Acetyltransf_1"/>
    <property type="match status" value="1"/>
</dbReference>
<organism evidence="2 3">
    <name type="scientific">Nocardioides anomalus</name>
    <dbReference type="NCBI Taxonomy" id="2712223"/>
    <lineage>
        <taxon>Bacteria</taxon>
        <taxon>Bacillati</taxon>
        <taxon>Actinomycetota</taxon>
        <taxon>Actinomycetes</taxon>
        <taxon>Propionibacteriales</taxon>
        <taxon>Nocardioidaceae</taxon>
        <taxon>Nocardioides</taxon>
    </lineage>
</organism>
<dbReference type="Gene3D" id="3.40.630.30">
    <property type="match status" value="1"/>
</dbReference>
<reference evidence="2 3" key="1">
    <citation type="submission" date="2020-02" db="EMBL/GenBank/DDBJ databases">
        <title>Full genome sequence of Nocardioides sp. R-3366.</title>
        <authorList>
            <person name="Im W.-T."/>
        </authorList>
    </citation>
    <scope>NUCLEOTIDE SEQUENCE [LARGE SCALE GENOMIC DNA]</scope>
    <source>
        <strain evidence="2 3">R-3366</strain>
    </source>
</reference>
<keyword evidence="2" id="KW-0808">Transferase</keyword>
<evidence type="ECO:0000313" key="2">
    <source>
        <dbReference type="EMBL" id="QIG42311.1"/>
    </source>
</evidence>
<dbReference type="PROSITE" id="PS51186">
    <property type="entry name" value="GNAT"/>
    <property type="match status" value="1"/>
</dbReference>
<dbReference type="InterPro" id="IPR000182">
    <property type="entry name" value="GNAT_dom"/>
</dbReference>
<sequence>MDERTQQRVDAWWRALFEVGDELWSAVTVRHPHSALLGDYEGWYVAWRDAGVHVSAPTSAAADEIASLRDEPALALQDAAFWAAFAHQRGLDVIGPGVHRYLDVDPGVGHGVREASPHELRRLLARVPEADAWESGLDDRLDEPGVVAFGADGADGELVGGAVLGELDGAPRNVTLLVAPDARGRGLGTGLGRAAASYAVRHHGYARWRSRDTNVPSSRAAERLGFEPYCTQLAIRRGSSGA</sequence>
<dbReference type="AlphaFoldDB" id="A0A6G6WAD7"/>
<name>A0A6G6WAD7_9ACTN</name>